<sequence>MMACMHVRASGALREEVKKTQVSYFARRMYACVSAGPRKGTVRLSISLDRRLQDRRVEQAVQIRPALWTHHIVLSCPEDLDETVDAWLAQARLLAQ</sequence>
<reference evidence="2" key="1">
    <citation type="submission" date="2020-10" db="EMBL/GenBank/DDBJ databases">
        <authorList>
            <person name="Gilroy R."/>
        </authorList>
    </citation>
    <scope>NUCLEOTIDE SEQUENCE</scope>
    <source>
        <strain evidence="2">ChiHile30-977</strain>
    </source>
</reference>
<organism evidence="2 3">
    <name type="scientific">Candidatus Avichristensenella intestinipullorum</name>
    <dbReference type="NCBI Taxonomy" id="2840693"/>
    <lineage>
        <taxon>Bacteria</taxon>
        <taxon>Bacillati</taxon>
        <taxon>Bacillota</taxon>
        <taxon>Clostridia</taxon>
        <taxon>Candidatus Avichristensenella</taxon>
    </lineage>
</organism>
<evidence type="ECO:0000313" key="3">
    <source>
        <dbReference type="Proteomes" id="UP000886819"/>
    </source>
</evidence>
<name>A0A9D1CHT2_9FIRM</name>
<dbReference type="InterPro" id="IPR043714">
    <property type="entry name" value="DUF5655"/>
</dbReference>
<dbReference type="EMBL" id="DVFI01000008">
    <property type="protein sequence ID" value="HIQ62060.1"/>
    <property type="molecule type" value="Genomic_DNA"/>
</dbReference>
<proteinExistence type="predicted"/>
<reference evidence="2" key="2">
    <citation type="journal article" date="2021" name="PeerJ">
        <title>Extensive microbial diversity within the chicken gut microbiome revealed by metagenomics and culture.</title>
        <authorList>
            <person name="Gilroy R."/>
            <person name="Ravi A."/>
            <person name="Getino M."/>
            <person name="Pursley I."/>
            <person name="Horton D.L."/>
            <person name="Alikhan N.F."/>
            <person name="Baker D."/>
            <person name="Gharbi K."/>
            <person name="Hall N."/>
            <person name="Watson M."/>
            <person name="Adriaenssens E.M."/>
            <person name="Foster-Nyarko E."/>
            <person name="Jarju S."/>
            <person name="Secka A."/>
            <person name="Antonio M."/>
            <person name="Oren A."/>
            <person name="Chaudhuri R.R."/>
            <person name="La Ragione R."/>
            <person name="Hildebrand F."/>
            <person name="Pallen M.J."/>
        </authorList>
    </citation>
    <scope>NUCLEOTIDE SEQUENCE</scope>
    <source>
        <strain evidence="2">ChiHile30-977</strain>
    </source>
</reference>
<protein>
    <recommendedName>
        <fullName evidence="1">DUF5655 domain-containing protein</fullName>
    </recommendedName>
</protein>
<evidence type="ECO:0000259" key="1">
    <source>
        <dbReference type="Pfam" id="PF18899"/>
    </source>
</evidence>
<evidence type="ECO:0000313" key="2">
    <source>
        <dbReference type="EMBL" id="HIQ62060.1"/>
    </source>
</evidence>
<feature type="domain" description="DUF5655" evidence="1">
    <location>
        <begin position="7"/>
        <end position="91"/>
    </location>
</feature>
<dbReference type="Proteomes" id="UP000886819">
    <property type="component" value="Unassembled WGS sequence"/>
</dbReference>
<accession>A0A9D1CHT2</accession>
<dbReference type="Pfam" id="PF18899">
    <property type="entry name" value="DUF5655"/>
    <property type="match status" value="1"/>
</dbReference>
<dbReference type="AlphaFoldDB" id="A0A9D1CHT2"/>
<gene>
    <name evidence="2" type="ORF">IAA66_00560</name>
</gene>
<comment type="caution">
    <text evidence="2">The sequence shown here is derived from an EMBL/GenBank/DDBJ whole genome shotgun (WGS) entry which is preliminary data.</text>
</comment>